<dbReference type="CDD" id="cd17631">
    <property type="entry name" value="FACL_FadD13-like"/>
    <property type="match status" value="1"/>
</dbReference>
<gene>
    <name evidence="5" type="ORF">IGS73_06000</name>
</gene>
<protein>
    <submittedName>
        <fullName evidence="5">Long-chain fatty acid--CoA ligase</fullName>
    </submittedName>
</protein>
<dbReference type="InterPro" id="IPR050237">
    <property type="entry name" value="ATP-dep_AMP-bd_enzyme"/>
</dbReference>
<dbReference type="InterPro" id="IPR042099">
    <property type="entry name" value="ANL_N_sf"/>
</dbReference>
<dbReference type="InterPro" id="IPR000873">
    <property type="entry name" value="AMP-dep_synth/lig_dom"/>
</dbReference>
<evidence type="ECO:0000256" key="1">
    <source>
        <dbReference type="ARBA" id="ARBA00006432"/>
    </source>
</evidence>
<dbReference type="PROSITE" id="PS00455">
    <property type="entry name" value="AMP_BINDING"/>
    <property type="match status" value="1"/>
</dbReference>
<organism evidence="5 6">
    <name type="scientific">Janibacter indicus</name>
    <dbReference type="NCBI Taxonomy" id="857417"/>
    <lineage>
        <taxon>Bacteria</taxon>
        <taxon>Bacillati</taxon>
        <taxon>Actinomycetota</taxon>
        <taxon>Actinomycetes</taxon>
        <taxon>Micrococcales</taxon>
        <taxon>Intrasporangiaceae</taxon>
        <taxon>Janibacter</taxon>
    </lineage>
</organism>
<name>A0A7L9J413_9MICO</name>
<comment type="similarity">
    <text evidence="1">Belongs to the ATP-dependent AMP-binding enzyme family.</text>
</comment>
<dbReference type="InterPro" id="IPR025110">
    <property type="entry name" value="AMP-bd_C"/>
</dbReference>
<dbReference type="Proteomes" id="UP000593998">
    <property type="component" value="Chromosome"/>
</dbReference>
<evidence type="ECO:0000256" key="2">
    <source>
        <dbReference type="ARBA" id="ARBA00022598"/>
    </source>
</evidence>
<dbReference type="Pfam" id="PF00501">
    <property type="entry name" value="AMP-binding"/>
    <property type="match status" value="1"/>
</dbReference>
<sequence>MDDGIGSWPTKHASRTPERVALIDGDTGAELTWADLEARTNALAAALRSKGVRKGDRVAFCCFNSPHVLEIIFAVAKVGAVTVALNFRLSAPELNYVLTDSATTYVFASTQVIETVREACEGTVVREVTEVTTAQARRDGAPSAYEDLIAEHPSERVVTAIDEDDLSMLMYTSGTTGFPKGAMLTHGNHLWNAINNVAFSEGLTPRDVTLIMAPLFHIGALGIFTLPLAYLGGTSIVYETFSPEGWLDGVEQHRPTMGFLVPAMWGSVIAAGLDGRDLSSLRYALSGGAPCPLTFIQAVQDHGVAFIEGFGLTETAPFACVLGPDETVTHAGSVGKPVLHDELRIVDEADQDVAPGEVGELLVKGPNVFHGYWEKPEATAEALRGGWFHTGDLARCDEEGYYHIVDRKKDMVITGGENVYPSEIEQTIYQHPAVAEAAVIGVPSDRWGEAVTAVVALRPGAELTEDELIAWMRERQAGFKVPKAVHFVDALPRTATGKVLKRELRTTWADGQIVRR</sequence>
<accession>A0A7L9J413</accession>
<evidence type="ECO:0000313" key="5">
    <source>
        <dbReference type="EMBL" id="QOK23927.1"/>
    </source>
</evidence>
<dbReference type="Gene3D" id="3.40.50.12780">
    <property type="entry name" value="N-terminal domain of ligase-like"/>
    <property type="match status" value="1"/>
</dbReference>
<dbReference type="GO" id="GO:0016878">
    <property type="term" value="F:acid-thiol ligase activity"/>
    <property type="evidence" value="ECO:0007669"/>
    <property type="project" value="UniProtKB-ARBA"/>
</dbReference>
<evidence type="ECO:0000259" key="4">
    <source>
        <dbReference type="Pfam" id="PF13193"/>
    </source>
</evidence>
<dbReference type="PANTHER" id="PTHR43767:SF1">
    <property type="entry name" value="NONRIBOSOMAL PEPTIDE SYNTHASE PES1 (EUROFUNG)-RELATED"/>
    <property type="match status" value="1"/>
</dbReference>
<dbReference type="FunFam" id="3.30.300.30:FF:000008">
    <property type="entry name" value="2,3-dihydroxybenzoate-AMP ligase"/>
    <property type="match status" value="1"/>
</dbReference>
<dbReference type="NCBIfam" id="NF004837">
    <property type="entry name" value="PRK06187.1"/>
    <property type="match status" value="1"/>
</dbReference>
<dbReference type="PANTHER" id="PTHR43767">
    <property type="entry name" value="LONG-CHAIN-FATTY-ACID--COA LIGASE"/>
    <property type="match status" value="1"/>
</dbReference>
<dbReference type="EMBL" id="CP062789">
    <property type="protein sequence ID" value="QOK23927.1"/>
    <property type="molecule type" value="Genomic_DNA"/>
</dbReference>
<dbReference type="Pfam" id="PF13193">
    <property type="entry name" value="AMP-binding_C"/>
    <property type="match status" value="1"/>
</dbReference>
<dbReference type="AlphaFoldDB" id="A0A7L9J413"/>
<dbReference type="Gene3D" id="3.30.300.30">
    <property type="match status" value="1"/>
</dbReference>
<dbReference type="InterPro" id="IPR020845">
    <property type="entry name" value="AMP-binding_CS"/>
</dbReference>
<feature type="domain" description="AMP-dependent synthetase/ligase" evidence="3">
    <location>
        <begin position="11"/>
        <end position="373"/>
    </location>
</feature>
<dbReference type="RefSeq" id="WP_192911812.1">
    <property type="nucleotide sequence ID" value="NZ_CP062789.1"/>
</dbReference>
<keyword evidence="2 5" id="KW-0436">Ligase</keyword>
<dbReference type="SUPFAM" id="SSF56801">
    <property type="entry name" value="Acetyl-CoA synthetase-like"/>
    <property type="match status" value="1"/>
</dbReference>
<evidence type="ECO:0000313" key="6">
    <source>
        <dbReference type="Proteomes" id="UP000593998"/>
    </source>
</evidence>
<reference evidence="5 6" key="1">
    <citation type="submission" date="2020-10" db="EMBL/GenBank/DDBJ databases">
        <title>Janibacter indicus TT2 genome sequence.</title>
        <authorList>
            <person name="Lee K."/>
            <person name="Ganzorig M."/>
        </authorList>
    </citation>
    <scope>NUCLEOTIDE SEQUENCE [LARGE SCALE GENOMIC DNA]</scope>
    <source>
        <strain evidence="5 6">TT2</strain>
    </source>
</reference>
<dbReference type="InterPro" id="IPR045851">
    <property type="entry name" value="AMP-bd_C_sf"/>
</dbReference>
<proteinExistence type="inferred from homology"/>
<feature type="domain" description="AMP-binding enzyme C-terminal" evidence="4">
    <location>
        <begin position="423"/>
        <end position="498"/>
    </location>
</feature>
<evidence type="ECO:0000259" key="3">
    <source>
        <dbReference type="Pfam" id="PF00501"/>
    </source>
</evidence>